<protein>
    <submittedName>
        <fullName evidence="1">Uncharacterized protein</fullName>
    </submittedName>
</protein>
<proteinExistence type="predicted"/>
<evidence type="ECO:0000313" key="1">
    <source>
        <dbReference type="EMBL" id="EEF30474.1"/>
    </source>
</evidence>
<organism evidence="1 2">
    <name type="scientific">Ricinus communis</name>
    <name type="common">Castor bean</name>
    <dbReference type="NCBI Taxonomy" id="3988"/>
    <lineage>
        <taxon>Eukaryota</taxon>
        <taxon>Viridiplantae</taxon>
        <taxon>Streptophyta</taxon>
        <taxon>Embryophyta</taxon>
        <taxon>Tracheophyta</taxon>
        <taxon>Spermatophyta</taxon>
        <taxon>Magnoliopsida</taxon>
        <taxon>eudicotyledons</taxon>
        <taxon>Gunneridae</taxon>
        <taxon>Pentapetalae</taxon>
        <taxon>rosids</taxon>
        <taxon>fabids</taxon>
        <taxon>Malpighiales</taxon>
        <taxon>Euphorbiaceae</taxon>
        <taxon>Acalyphoideae</taxon>
        <taxon>Acalypheae</taxon>
        <taxon>Ricinus</taxon>
    </lineage>
</organism>
<sequence>MVLHQQRRMVLHRSAVMRFLVKQPVEKKEKEKRFSKLRERNLLRKESQVKDSKRRKSFVKK</sequence>
<dbReference type="EMBL" id="EQ974319">
    <property type="protein sequence ID" value="EEF30474.1"/>
    <property type="molecule type" value="Genomic_DNA"/>
</dbReference>
<evidence type="ECO:0000313" key="2">
    <source>
        <dbReference type="Proteomes" id="UP000008311"/>
    </source>
</evidence>
<accession>B9T0Y2</accession>
<dbReference type="InParanoid" id="B9T0Y2"/>
<dbReference type="AlphaFoldDB" id="B9T0Y2"/>
<dbReference type="Proteomes" id="UP000008311">
    <property type="component" value="Unassembled WGS sequence"/>
</dbReference>
<name>B9T0Y2_RICCO</name>
<keyword evidence="2" id="KW-1185">Reference proteome</keyword>
<gene>
    <name evidence="1" type="ORF">RCOM_0402500</name>
</gene>
<reference evidence="2" key="1">
    <citation type="journal article" date="2010" name="Nat. Biotechnol.">
        <title>Draft genome sequence of the oilseed species Ricinus communis.</title>
        <authorList>
            <person name="Chan A.P."/>
            <person name="Crabtree J."/>
            <person name="Zhao Q."/>
            <person name="Lorenzi H."/>
            <person name="Orvis J."/>
            <person name="Puiu D."/>
            <person name="Melake-Berhan A."/>
            <person name="Jones K.M."/>
            <person name="Redman J."/>
            <person name="Chen G."/>
            <person name="Cahoon E.B."/>
            <person name="Gedil M."/>
            <person name="Stanke M."/>
            <person name="Haas B.J."/>
            <person name="Wortman J.R."/>
            <person name="Fraser-Liggett C.M."/>
            <person name="Ravel J."/>
            <person name="Rabinowicz P.D."/>
        </authorList>
    </citation>
    <scope>NUCLEOTIDE SEQUENCE [LARGE SCALE GENOMIC DNA]</scope>
    <source>
        <strain evidence="2">cv. Hale</strain>
    </source>
</reference>